<comment type="caution">
    <text evidence="3">The sequence shown here is derived from an EMBL/GenBank/DDBJ whole genome shotgun (WGS) entry which is preliminary data.</text>
</comment>
<keyword evidence="2" id="KW-1133">Transmembrane helix</keyword>
<keyword evidence="2" id="KW-0472">Membrane</keyword>
<keyword evidence="4" id="KW-1185">Reference proteome</keyword>
<reference evidence="3 4" key="1">
    <citation type="submission" date="2020-08" db="EMBL/GenBank/DDBJ databases">
        <title>Genomic Encyclopedia of Type Strains, Phase III (KMG-III): the genomes of soil and plant-associated and newly described type strains.</title>
        <authorList>
            <person name="Whitman W."/>
        </authorList>
    </citation>
    <scope>NUCLEOTIDE SEQUENCE [LARGE SCALE GENOMIC DNA]</scope>
    <source>
        <strain evidence="3 4">CECT 3287</strain>
    </source>
</reference>
<dbReference type="RefSeq" id="WP_183216108.1">
    <property type="nucleotide sequence ID" value="NZ_BMPW01000001.1"/>
</dbReference>
<feature type="transmembrane region" description="Helical" evidence="2">
    <location>
        <begin position="20"/>
        <end position="40"/>
    </location>
</feature>
<dbReference type="EMBL" id="JACHXF010000001">
    <property type="protein sequence ID" value="MBB3092885.1"/>
    <property type="molecule type" value="Genomic_DNA"/>
</dbReference>
<dbReference type="AlphaFoldDB" id="A0A7W5ABE5"/>
<evidence type="ECO:0000313" key="3">
    <source>
        <dbReference type="EMBL" id="MBB3092885.1"/>
    </source>
</evidence>
<evidence type="ECO:0000256" key="1">
    <source>
        <dbReference type="SAM" id="MobiDB-lite"/>
    </source>
</evidence>
<accession>A0A7W5ABE5</accession>
<dbReference type="Proteomes" id="UP000590749">
    <property type="component" value="Unassembled WGS sequence"/>
</dbReference>
<proteinExistence type="predicted"/>
<organism evidence="3 4">
    <name type="scientific">Actinoplanes campanulatus</name>
    <dbReference type="NCBI Taxonomy" id="113559"/>
    <lineage>
        <taxon>Bacteria</taxon>
        <taxon>Bacillati</taxon>
        <taxon>Actinomycetota</taxon>
        <taxon>Actinomycetes</taxon>
        <taxon>Micromonosporales</taxon>
        <taxon>Micromonosporaceae</taxon>
        <taxon>Actinoplanes</taxon>
    </lineage>
</organism>
<evidence type="ECO:0000313" key="4">
    <source>
        <dbReference type="Proteomes" id="UP000590749"/>
    </source>
</evidence>
<gene>
    <name evidence="3" type="ORF">FHR83_000519</name>
</gene>
<feature type="region of interest" description="Disordered" evidence="1">
    <location>
        <begin position="43"/>
        <end position="63"/>
    </location>
</feature>
<sequence>MAEPPDGFRRMPGQRPRPVTQGIAAMIAAVAVLGGGLLANRLLSGEDDRRPPTPSPSPSKSAA</sequence>
<keyword evidence="2" id="KW-0812">Transmembrane</keyword>
<protein>
    <submittedName>
        <fullName evidence="3">Uncharacterized protein</fullName>
    </submittedName>
</protein>
<name>A0A7W5ABE5_9ACTN</name>
<evidence type="ECO:0000256" key="2">
    <source>
        <dbReference type="SAM" id="Phobius"/>
    </source>
</evidence>